<dbReference type="Proteomes" id="UP001139226">
    <property type="component" value="Unassembled WGS sequence"/>
</dbReference>
<dbReference type="Pfam" id="PF14023">
    <property type="entry name" value="Bestrophin-like"/>
    <property type="match status" value="1"/>
</dbReference>
<evidence type="ECO:0000313" key="3">
    <source>
        <dbReference type="Proteomes" id="UP001139226"/>
    </source>
</evidence>
<feature type="transmembrane region" description="Helical" evidence="1">
    <location>
        <begin position="188"/>
        <end position="209"/>
    </location>
</feature>
<dbReference type="RefSeq" id="WP_240711870.1">
    <property type="nucleotide sequence ID" value="NZ_JAKVTV010000001.1"/>
</dbReference>
<accession>A0A9X2A7Z8</accession>
<name>A0A9X2A7Z8_9FLAO</name>
<feature type="transmembrane region" description="Helical" evidence="1">
    <location>
        <begin position="216"/>
        <end position="234"/>
    </location>
</feature>
<keyword evidence="1" id="KW-0472">Membrane</keyword>
<keyword evidence="3" id="KW-1185">Reference proteome</keyword>
<evidence type="ECO:0000256" key="1">
    <source>
        <dbReference type="SAM" id="Phobius"/>
    </source>
</evidence>
<proteinExistence type="predicted"/>
<comment type="caution">
    <text evidence="2">The sequence shown here is derived from an EMBL/GenBank/DDBJ whole genome shotgun (WGS) entry which is preliminary data.</text>
</comment>
<sequence length="258" mass="29694">MSVNFFQSFPFWGIYISIFILILISIGFGITYYKWRQKKVAHEDEVAINTLVGATLGLLAFILAFTFGLSSSRFEARKQFQLDEVNAIETAWLRARLLESPYSEKFQKLLVEYTEVRIWFLENKDKVAEAITKSENIQNEIWSLTVRMNHENIGKPPINSLFISAVNDMFDLQTSRISKGVIDHIPGLIWISLFILVSISMFEVGYLMGKSKKKNWVLILALSLSFSAIILLIVDLDSFEGNISLDHQVIYDMYNRIN</sequence>
<protein>
    <recommendedName>
        <fullName evidence="4">DUF4239 domain-containing protein</fullName>
    </recommendedName>
</protein>
<dbReference type="EMBL" id="JAKVTV010000001">
    <property type="protein sequence ID" value="MCH4821740.1"/>
    <property type="molecule type" value="Genomic_DNA"/>
</dbReference>
<dbReference type="InterPro" id="IPR025333">
    <property type="entry name" value="DUF4239"/>
</dbReference>
<reference evidence="2" key="1">
    <citation type="submission" date="2022-03" db="EMBL/GenBank/DDBJ databases">
        <title>Gramella crocea sp. nov., isolated from activated sludge of a seafood processing plant.</title>
        <authorList>
            <person name="Zhang X."/>
        </authorList>
    </citation>
    <scope>NUCLEOTIDE SEQUENCE</scope>
    <source>
        <strain evidence="2">YJ019</strain>
    </source>
</reference>
<evidence type="ECO:0008006" key="4">
    <source>
        <dbReference type="Google" id="ProtNLM"/>
    </source>
</evidence>
<keyword evidence="1" id="KW-1133">Transmembrane helix</keyword>
<organism evidence="2 3">
    <name type="scientific">Christiangramia lutea</name>
    <dbReference type="NCBI Taxonomy" id="1607951"/>
    <lineage>
        <taxon>Bacteria</taxon>
        <taxon>Pseudomonadati</taxon>
        <taxon>Bacteroidota</taxon>
        <taxon>Flavobacteriia</taxon>
        <taxon>Flavobacteriales</taxon>
        <taxon>Flavobacteriaceae</taxon>
        <taxon>Christiangramia</taxon>
    </lineage>
</organism>
<evidence type="ECO:0000313" key="2">
    <source>
        <dbReference type="EMBL" id="MCH4821740.1"/>
    </source>
</evidence>
<gene>
    <name evidence="2" type="ORF">ML462_01020</name>
</gene>
<dbReference type="AlphaFoldDB" id="A0A9X2A7Z8"/>
<feature type="transmembrane region" description="Helical" evidence="1">
    <location>
        <begin position="12"/>
        <end position="34"/>
    </location>
</feature>
<feature type="transmembrane region" description="Helical" evidence="1">
    <location>
        <begin position="46"/>
        <end position="69"/>
    </location>
</feature>
<keyword evidence="1" id="KW-0812">Transmembrane</keyword>